<dbReference type="GO" id="GO:0008168">
    <property type="term" value="F:methyltransferase activity"/>
    <property type="evidence" value="ECO:0007669"/>
    <property type="project" value="UniProtKB-KW"/>
</dbReference>
<feature type="region of interest" description="Disordered" evidence="1">
    <location>
        <begin position="1"/>
        <end position="333"/>
    </location>
</feature>
<evidence type="ECO:0000256" key="1">
    <source>
        <dbReference type="SAM" id="MobiDB-lite"/>
    </source>
</evidence>
<name>A0A6J4S6H7_9ACTN</name>
<feature type="compositionally biased region" description="Basic and acidic residues" evidence="1">
    <location>
        <begin position="108"/>
        <end position="128"/>
    </location>
</feature>
<feature type="compositionally biased region" description="Basic residues" evidence="1">
    <location>
        <begin position="249"/>
        <end position="267"/>
    </location>
</feature>
<feature type="compositionally biased region" description="Basic and acidic residues" evidence="1">
    <location>
        <begin position="26"/>
        <end position="37"/>
    </location>
</feature>
<sequence length="333" mass="36365">GPRPPRAHPRRPGRAGFPGQPGVGVDRSRRPLLRGDDQPPGGPARRARRRRPPLLAAPRARGPRPRRDGQGAVRHPRRPSARGRADALPRRPALGLPVEPVGLSADLHLLRHGPDEVRPQPHDLRDPRPGAALPPRRGHRPRRVHGHGRADAEPRRRARGLRAPARPRRERAAHRDLHRRLGPGHRAAHHRGPAGPPRAVAPRARGRAALGAHAGQRALSPVRGPRRLPPLVRGPARAGVRRVPDARRGQRSLRAGRRPGARARLGRRLQGQPDPLQPDRGRVLGLEPRGHRRLPRGPGRAGRDRDGAAYSGARDRRGVRPAGRARGRAGADL</sequence>
<feature type="compositionally biased region" description="Low complexity" evidence="1">
    <location>
        <begin position="197"/>
        <end position="238"/>
    </location>
</feature>
<organism evidence="2">
    <name type="scientific">uncultured Solirubrobacterales bacterium</name>
    <dbReference type="NCBI Taxonomy" id="768556"/>
    <lineage>
        <taxon>Bacteria</taxon>
        <taxon>Bacillati</taxon>
        <taxon>Actinomycetota</taxon>
        <taxon>Thermoleophilia</taxon>
        <taxon>Solirubrobacterales</taxon>
        <taxon>environmental samples</taxon>
    </lineage>
</organism>
<feature type="compositionally biased region" description="Basic residues" evidence="1">
    <location>
        <begin position="136"/>
        <end position="147"/>
    </location>
</feature>
<evidence type="ECO:0000313" key="2">
    <source>
        <dbReference type="EMBL" id="CAA9484022.1"/>
    </source>
</evidence>
<feature type="compositionally biased region" description="Basic residues" evidence="1">
    <location>
        <begin position="156"/>
        <end position="192"/>
    </location>
</feature>
<keyword evidence="2" id="KW-0489">Methyltransferase</keyword>
<keyword evidence="2" id="KW-0808">Transferase</keyword>
<proteinExistence type="predicted"/>
<feature type="non-terminal residue" evidence="2">
    <location>
        <position position="333"/>
    </location>
</feature>
<feature type="non-terminal residue" evidence="2">
    <location>
        <position position="1"/>
    </location>
</feature>
<feature type="compositionally biased region" description="Basic residues" evidence="1">
    <location>
        <begin position="1"/>
        <end position="13"/>
    </location>
</feature>
<accession>A0A6J4S6H7</accession>
<dbReference type="EMBL" id="CADCVU010000031">
    <property type="protein sequence ID" value="CAA9484022.1"/>
    <property type="molecule type" value="Genomic_DNA"/>
</dbReference>
<dbReference type="EC" id="2.1.1.192" evidence="2"/>
<protein>
    <submittedName>
        <fullName evidence="2">23S rRNA (Adenine(2503)-C(2))-methyltransferase @ tRNA (Adenine(37)-C(2))-methyltransferase</fullName>
        <ecNumber evidence="2">2.1.1.192</ecNumber>
    </submittedName>
</protein>
<feature type="compositionally biased region" description="Basic and acidic residues" evidence="1">
    <location>
        <begin position="301"/>
        <end position="318"/>
    </location>
</feature>
<gene>
    <name evidence="2" type="ORF">AVDCRST_MAG45-338</name>
</gene>
<dbReference type="GO" id="GO:0032259">
    <property type="term" value="P:methylation"/>
    <property type="evidence" value="ECO:0007669"/>
    <property type="project" value="UniProtKB-KW"/>
</dbReference>
<reference evidence="2" key="1">
    <citation type="submission" date="2020-02" db="EMBL/GenBank/DDBJ databases">
        <authorList>
            <person name="Meier V. D."/>
        </authorList>
    </citation>
    <scope>NUCLEOTIDE SEQUENCE</scope>
    <source>
        <strain evidence="2">AVDCRST_MAG45</strain>
    </source>
</reference>
<dbReference type="AlphaFoldDB" id="A0A6J4S6H7"/>